<dbReference type="SUPFAM" id="SSF103473">
    <property type="entry name" value="MFS general substrate transporter"/>
    <property type="match status" value="1"/>
</dbReference>
<keyword evidence="5 7" id="KW-0472">Membrane</keyword>
<evidence type="ECO:0000256" key="7">
    <source>
        <dbReference type="SAM" id="Phobius"/>
    </source>
</evidence>
<feature type="transmembrane region" description="Helical" evidence="7">
    <location>
        <begin position="94"/>
        <end position="114"/>
    </location>
</feature>
<name>A0ABP8C8E8_9ACTN</name>
<dbReference type="EMBL" id="BAABAS010000012">
    <property type="protein sequence ID" value="GAA4235158.1"/>
    <property type="molecule type" value="Genomic_DNA"/>
</dbReference>
<feature type="transmembrane region" description="Helical" evidence="7">
    <location>
        <begin position="30"/>
        <end position="52"/>
    </location>
</feature>
<evidence type="ECO:0000256" key="2">
    <source>
        <dbReference type="ARBA" id="ARBA00022475"/>
    </source>
</evidence>
<dbReference type="InterPro" id="IPR011701">
    <property type="entry name" value="MFS"/>
</dbReference>
<organism evidence="9 10">
    <name type="scientific">Actinomadura meridiana</name>
    <dbReference type="NCBI Taxonomy" id="559626"/>
    <lineage>
        <taxon>Bacteria</taxon>
        <taxon>Bacillati</taxon>
        <taxon>Actinomycetota</taxon>
        <taxon>Actinomycetes</taxon>
        <taxon>Streptosporangiales</taxon>
        <taxon>Thermomonosporaceae</taxon>
        <taxon>Actinomadura</taxon>
    </lineage>
</organism>
<dbReference type="PANTHER" id="PTHR43124:SF3">
    <property type="entry name" value="CHLORAMPHENICOL EFFLUX PUMP RV0191"/>
    <property type="match status" value="1"/>
</dbReference>
<sequence length="161" mass="16135">MAAARASGPSGGRGRGSLTGRTGGDLRARVGVLLGCVLALNAADTGVVGAIVQELRHSLHIGNTQVGILTAAPAAVGAVATIPVGALTDRVPRIPLLAGSVVLWSVAMIVGGLADSYEWLLCSRVALGAVTATAGPHGRVADRRLLPDAGAGRLVRADPRR</sequence>
<gene>
    <name evidence="9" type="ORF">GCM10022254_41780</name>
</gene>
<evidence type="ECO:0000313" key="9">
    <source>
        <dbReference type="EMBL" id="GAA4235158.1"/>
    </source>
</evidence>
<feature type="region of interest" description="Disordered" evidence="6">
    <location>
        <begin position="1"/>
        <end position="20"/>
    </location>
</feature>
<dbReference type="Proteomes" id="UP001501710">
    <property type="component" value="Unassembled WGS sequence"/>
</dbReference>
<comment type="subcellular location">
    <subcellularLocation>
        <location evidence="1">Cell membrane</location>
        <topology evidence="1">Multi-pass membrane protein</topology>
    </subcellularLocation>
</comment>
<evidence type="ECO:0000256" key="1">
    <source>
        <dbReference type="ARBA" id="ARBA00004651"/>
    </source>
</evidence>
<dbReference type="InterPro" id="IPR020846">
    <property type="entry name" value="MFS_dom"/>
</dbReference>
<keyword evidence="3 7" id="KW-0812">Transmembrane</keyword>
<keyword evidence="2" id="KW-1003">Cell membrane</keyword>
<dbReference type="Pfam" id="PF07690">
    <property type="entry name" value="MFS_1"/>
    <property type="match status" value="1"/>
</dbReference>
<evidence type="ECO:0000256" key="3">
    <source>
        <dbReference type="ARBA" id="ARBA00022692"/>
    </source>
</evidence>
<evidence type="ECO:0000259" key="8">
    <source>
        <dbReference type="PROSITE" id="PS50850"/>
    </source>
</evidence>
<protein>
    <recommendedName>
        <fullName evidence="8">Major facilitator superfamily (MFS) profile domain-containing protein</fullName>
    </recommendedName>
</protein>
<evidence type="ECO:0000256" key="6">
    <source>
        <dbReference type="SAM" id="MobiDB-lite"/>
    </source>
</evidence>
<dbReference type="Gene3D" id="1.20.1250.20">
    <property type="entry name" value="MFS general substrate transporter like domains"/>
    <property type="match status" value="1"/>
</dbReference>
<proteinExistence type="predicted"/>
<comment type="caution">
    <text evidence="9">The sequence shown here is derived from an EMBL/GenBank/DDBJ whole genome shotgun (WGS) entry which is preliminary data.</text>
</comment>
<feature type="domain" description="Major facilitator superfamily (MFS) profile" evidence="8">
    <location>
        <begin position="30"/>
        <end position="161"/>
    </location>
</feature>
<evidence type="ECO:0000256" key="4">
    <source>
        <dbReference type="ARBA" id="ARBA00022989"/>
    </source>
</evidence>
<dbReference type="InterPro" id="IPR036259">
    <property type="entry name" value="MFS_trans_sf"/>
</dbReference>
<feature type="transmembrane region" description="Helical" evidence="7">
    <location>
        <begin position="64"/>
        <end position="88"/>
    </location>
</feature>
<keyword evidence="4 7" id="KW-1133">Transmembrane helix</keyword>
<dbReference type="PROSITE" id="PS50850">
    <property type="entry name" value="MFS"/>
    <property type="match status" value="1"/>
</dbReference>
<dbReference type="InterPro" id="IPR050189">
    <property type="entry name" value="MFS_Efflux_Transporters"/>
</dbReference>
<dbReference type="PANTHER" id="PTHR43124">
    <property type="entry name" value="PURINE EFFLUX PUMP PBUE"/>
    <property type="match status" value="1"/>
</dbReference>
<reference evidence="10" key="1">
    <citation type="journal article" date="2019" name="Int. J. Syst. Evol. Microbiol.">
        <title>The Global Catalogue of Microorganisms (GCM) 10K type strain sequencing project: providing services to taxonomists for standard genome sequencing and annotation.</title>
        <authorList>
            <consortium name="The Broad Institute Genomics Platform"/>
            <consortium name="The Broad Institute Genome Sequencing Center for Infectious Disease"/>
            <person name="Wu L."/>
            <person name="Ma J."/>
        </authorList>
    </citation>
    <scope>NUCLEOTIDE SEQUENCE [LARGE SCALE GENOMIC DNA]</scope>
    <source>
        <strain evidence="10">JCM 17440</strain>
    </source>
</reference>
<keyword evidence="10" id="KW-1185">Reference proteome</keyword>
<accession>A0ABP8C8E8</accession>
<evidence type="ECO:0000256" key="5">
    <source>
        <dbReference type="ARBA" id="ARBA00023136"/>
    </source>
</evidence>
<feature type="compositionally biased region" description="Gly residues" evidence="6">
    <location>
        <begin position="9"/>
        <end position="20"/>
    </location>
</feature>
<evidence type="ECO:0000313" key="10">
    <source>
        <dbReference type="Proteomes" id="UP001501710"/>
    </source>
</evidence>